<dbReference type="AlphaFoldDB" id="A0A1T4RGQ5"/>
<dbReference type="RefSeq" id="WP_235866918.1">
    <property type="nucleotide sequence ID" value="NZ_AP024855.1"/>
</dbReference>
<name>A0A1T4RGQ5_9GAMM</name>
<dbReference type="PANTHER" id="PTHR39166">
    <property type="entry name" value="BLL1166 PROTEIN"/>
    <property type="match status" value="1"/>
</dbReference>
<proteinExistence type="predicted"/>
<dbReference type="EMBL" id="FUWP01000004">
    <property type="protein sequence ID" value="SKA15077.1"/>
    <property type="molecule type" value="Genomic_DNA"/>
</dbReference>
<evidence type="ECO:0000313" key="2">
    <source>
        <dbReference type="Proteomes" id="UP000191116"/>
    </source>
</evidence>
<organism evidence="1 2">
    <name type="scientific">Photobacterium toruni</name>
    <dbReference type="NCBI Taxonomy" id="1935446"/>
    <lineage>
        <taxon>Bacteria</taxon>
        <taxon>Pseudomonadati</taxon>
        <taxon>Pseudomonadota</taxon>
        <taxon>Gammaproteobacteria</taxon>
        <taxon>Vibrionales</taxon>
        <taxon>Vibrionaceae</taxon>
        <taxon>Photobacterium</taxon>
    </lineage>
</organism>
<protein>
    <recommendedName>
        <fullName evidence="3">Nitrate reductase</fullName>
    </recommendedName>
</protein>
<dbReference type="PANTHER" id="PTHR39166:SF1">
    <property type="entry name" value="BLL1166 PROTEIN"/>
    <property type="match status" value="1"/>
</dbReference>
<dbReference type="Pfam" id="PF06042">
    <property type="entry name" value="NTP_transf_6"/>
    <property type="match status" value="1"/>
</dbReference>
<dbReference type="InterPro" id="IPR009267">
    <property type="entry name" value="NTP_transf_6"/>
</dbReference>
<evidence type="ECO:0000313" key="1">
    <source>
        <dbReference type="EMBL" id="SKA15077.1"/>
    </source>
</evidence>
<sequence>MADLVANTAAVIEADPFRMACLRAVKSLHLPDWFIAAGFVRNAIWDHLHHFPMTTLNDVDVVYFDPNDCSLTTEAYYTALLQQQLPMVNWEVKNQARMHLKHQHLPYKNSAEAISRWVEIPTCVGVQLTADNHLIFTAAYGLEHNWSLHVSINPHYPRPAVYQQRIRDKKWQVLWPRLMILTAESF</sequence>
<reference evidence="1 2" key="1">
    <citation type="submission" date="2017-02" db="EMBL/GenBank/DDBJ databases">
        <authorList>
            <person name="Peterson S.W."/>
        </authorList>
    </citation>
    <scope>NUCLEOTIDE SEQUENCE [LARGE SCALE GENOMIC DNA]</scope>
    <source>
        <strain evidence="1 2">CECT 9189</strain>
    </source>
</reference>
<evidence type="ECO:0008006" key="3">
    <source>
        <dbReference type="Google" id="ProtNLM"/>
    </source>
</evidence>
<dbReference type="Proteomes" id="UP000191116">
    <property type="component" value="Unassembled WGS sequence"/>
</dbReference>
<accession>A0A1T4RGQ5</accession>
<gene>
    <name evidence="1" type="ORF">CZ814_01306</name>
</gene>